<accession>A0A6J6DA68</accession>
<dbReference type="InterPro" id="IPR017658">
    <property type="entry name" value="HhH-GPD_base_excis"/>
</dbReference>
<dbReference type="AlphaFoldDB" id="A0A6J6DA68"/>
<dbReference type="NCBIfam" id="TIGR03252">
    <property type="entry name" value="HhH-GPD-type base excision DNA repair protein"/>
    <property type="match status" value="1"/>
</dbReference>
<reference evidence="2" key="1">
    <citation type="submission" date="2020-05" db="EMBL/GenBank/DDBJ databases">
        <authorList>
            <person name="Chiriac C."/>
            <person name="Salcher M."/>
            <person name="Ghai R."/>
            <person name="Kavagutti S V."/>
        </authorList>
    </citation>
    <scope>NUCLEOTIDE SEQUENCE</scope>
</reference>
<feature type="region of interest" description="Disordered" evidence="1">
    <location>
        <begin position="178"/>
        <end position="212"/>
    </location>
</feature>
<dbReference type="GO" id="GO:0003824">
    <property type="term" value="F:catalytic activity"/>
    <property type="evidence" value="ECO:0007669"/>
    <property type="project" value="InterPro"/>
</dbReference>
<dbReference type="InterPro" id="IPR011257">
    <property type="entry name" value="DNA_glycosylase"/>
</dbReference>
<proteinExistence type="predicted"/>
<evidence type="ECO:0000313" key="2">
    <source>
        <dbReference type="EMBL" id="CAB4560752.1"/>
    </source>
</evidence>
<evidence type="ECO:0000256" key="1">
    <source>
        <dbReference type="SAM" id="MobiDB-lite"/>
    </source>
</evidence>
<name>A0A6J6DA68_9ZZZZ</name>
<feature type="compositionally biased region" description="Basic and acidic residues" evidence="1">
    <location>
        <begin position="178"/>
        <end position="190"/>
    </location>
</feature>
<dbReference type="SUPFAM" id="SSF48150">
    <property type="entry name" value="DNA-glycosylase"/>
    <property type="match status" value="1"/>
</dbReference>
<organism evidence="2">
    <name type="scientific">freshwater metagenome</name>
    <dbReference type="NCBI Taxonomy" id="449393"/>
    <lineage>
        <taxon>unclassified sequences</taxon>
        <taxon>metagenomes</taxon>
        <taxon>ecological metagenomes</taxon>
    </lineage>
</organism>
<gene>
    <name evidence="2" type="ORF">UFOPK1572_00817</name>
</gene>
<sequence length="212" mass="23554">MGTLYITGNSDSDKLLNSNGTALLIGMLLDQQVPMEWAFNGAYTLKQRLGHLNPRTIGEMEPDEFLAVCLEKPAIHRFPKAMAQRIQGMCAIIGEKYKNKGENIWNDVASGDELFTRLRELPGFGEEKAQIFIALLGKRFDVQPAGWKKAAGVFSDSHPRTVADITSPETLLKVRAWKKAEKAADRDKQSRPMPAKKTADKKSVAKKTAPKK</sequence>
<dbReference type="GO" id="GO:0006281">
    <property type="term" value="P:DNA repair"/>
    <property type="evidence" value="ECO:0007669"/>
    <property type="project" value="InterPro"/>
</dbReference>
<protein>
    <submittedName>
        <fullName evidence="2">Unannotated protein</fullName>
    </submittedName>
</protein>
<dbReference type="EMBL" id="CAEZTC010000092">
    <property type="protein sequence ID" value="CAB4560752.1"/>
    <property type="molecule type" value="Genomic_DNA"/>
</dbReference>